<reference evidence="3 4" key="1">
    <citation type="submission" date="2024-06" db="EMBL/GenBank/DDBJ databases">
        <authorList>
            <person name="Kraege A."/>
            <person name="Thomma B."/>
        </authorList>
    </citation>
    <scope>NUCLEOTIDE SEQUENCE [LARGE SCALE GENOMIC DNA]</scope>
</reference>
<dbReference type="InterPro" id="IPR006629">
    <property type="entry name" value="LITAF"/>
</dbReference>
<dbReference type="EMBL" id="CAXHTA020000019">
    <property type="protein sequence ID" value="CAL5228598.1"/>
    <property type="molecule type" value="Genomic_DNA"/>
</dbReference>
<feature type="compositionally biased region" description="Polar residues" evidence="1">
    <location>
        <begin position="43"/>
        <end position="55"/>
    </location>
</feature>
<dbReference type="Proteomes" id="UP001497392">
    <property type="component" value="Unassembled WGS sequence"/>
</dbReference>
<feature type="compositionally biased region" description="Polar residues" evidence="1">
    <location>
        <begin position="12"/>
        <end position="26"/>
    </location>
</feature>
<keyword evidence="4" id="KW-1185">Reference proteome</keyword>
<evidence type="ECO:0000256" key="1">
    <source>
        <dbReference type="SAM" id="MobiDB-lite"/>
    </source>
</evidence>
<organism evidence="3 4">
    <name type="scientific">Coccomyxa viridis</name>
    <dbReference type="NCBI Taxonomy" id="1274662"/>
    <lineage>
        <taxon>Eukaryota</taxon>
        <taxon>Viridiplantae</taxon>
        <taxon>Chlorophyta</taxon>
        <taxon>core chlorophytes</taxon>
        <taxon>Trebouxiophyceae</taxon>
        <taxon>Trebouxiophyceae incertae sedis</taxon>
        <taxon>Coccomyxaceae</taxon>
        <taxon>Coccomyxa</taxon>
    </lineage>
</organism>
<accession>A0ABP1GFQ8</accession>
<protein>
    <submittedName>
        <fullName evidence="3">G11759 protein</fullName>
    </submittedName>
</protein>
<evidence type="ECO:0000313" key="4">
    <source>
        <dbReference type="Proteomes" id="UP001497392"/>
    </source>
</evidence>
<dbReference type="SMART" id="SM00714">
    <property type="entry name" value="LITAF"/>
    <property type="match status" value="1"/>
</dbReference>
<sequence length="178" mass="18946">MGTFEQHRGSSAPASHSNGVVVTPLQQDDEQLPPSSIPAGYPHSTQQGWTSQPAAPQSAEEPRKYFKETSYAGMQQGQPMPVVQGMQAGPMSTEQPLFCPATQDGPTFLGATVGHHPISIHCGACGYQGLSHVIQTRGFAHGLWGVMTLGLGLLCRVGMDTHHFCPGCKKHVADAKLM</sequence>
<feature type="domain" description="LITAF" evidence="2">
    <location>
        <begin position="117"/>
        <end position="177"/>
    </location>
</feature>
<comment type="caution">
    <text evidence="3">The sequence shown here is derived from an EMBL/GenBank/DDBJ whole genome shotgun (WGS) entry which is preliminary data.</text>
</comment>
<name>A0ABP1GFQ8_9CHLO</name>
<feature type="region of interest" description="Disordered" evidence="1">
    <location>
        <begin position="1"/>
        <end position="64"/>
    </location>
</feature>
<evidence type="ECO:0000313" key="3">
    <source>
        <dbReference type="EMBL" id="CAL5228598.1"/>
    </source>
</evidence>
<proteinExistence type="predicted"/>
<evidence type="ECO:0000259" key="2">
    <source>
        <dbReference type="SMART" id="SM00714"/>
    </source>
</evidence>
<gene>
    <name evidence="3" type="primary">g11759</name>
    <name evidence="3" type="ORF">VP750_LOCUS10504</name>
</gene>